<accession>A0A968KTK0</accession>
<keyword evidence="2" id="KW-1133">Transmembrane helix</keyword>
<evidence type="ECO:0000256" key="1">
    <source>
        <dbReference type="SAM" id="Coils"/>
    </source>
</evidence>
<sequence>MHIVAIFVLINIVAIVLHKKKISKLKSDSTYVQTMPTSFGKIFLLSLRNPLLILLHLLALFFSVIFFFPIYLYAFYLWRIQKGYLLKEVLEANTAKKELIEAKKEQDAIEQEVLHELRAEEKQKRKEELRQQARLEQEAKAQEKAIFKEQVVSRLKEQVQEILTLNPKEKSAVPDFELSSEEVTRIKRFYDKLLCEFKGMHPHIYPTGMENFPHEPLVFERIMPIKSIPLTSMHQPLMPMIEQALTNFPSIAYGYVGETKENVNGLFWVGIGHAQREIIVIASSSLTSPRYKIYSFNIVRLTFASRPALAKRIQFSLHKYIDDILMAVALTSPNHGLAPS</sequence>
<dbReference type="Proteomes" id="UP000752013">
    <property type="component" value="Unassembled WGS sequence"/>
</dbReference>
<organism evidence="3 4">
    <name type="scientific">Entomospira nematocerorum</name>
    <dbReference type="NCBI Taxonomy" id="2719987"/>
    <lineage>
        <taxon>Bacteria</taxon>
        <taxon>Pseudomonadati</taxon>
        <taxon>Spirochaetota</taxon>
        <taxon>Spirochaetia</taxon>
        <taxon>Spirochaetales</taxon>
        <taxon>Spirochaetaceae</taxon>
        <taxon>Entomospira</taxon>
    </lineage>
</organism>
<keyword evidence="4" id="KW-1185">Reference proteome</keyword>
<dbReference type="RefSeq" id="WP_167704509.1">
    <property type="nucleotide sequence ID" value="NZ_CP118171.1"/>
</dbReference>
<dbReference type="EMBL" id="JAATLK010000004">
    <property type="protein sequence ID" value="NIZ47760.1"/>
    <property type="molecule type" value="Genomic_DNA"/>
</dbReference>
<keyword evidence="2" id="KW-0812">Transmembrane</keyword>
<gene>
    <name evidence="3" type="ORF">HCT46_07520</name>
</gene>
<evidence type="ECO:0000313" key="4">
    <source>
        <dbReference type="Proteomes" id="UP000752013"/>
    </source>
</evidence>
<reference evidence="3" key="1">
    <citation type="submission" date="2020-03" db="EMBL/GenBank/DDBJ databases">
        <title>Spirochaetal bacteria isolated from arthropods constitute a novel genus Entomospira genus novum within the order Spirochaetales.</title>
        <authorList>
            <person name="Grana-Miraglia L."/>
            <person name="Sikutova S."/>
            <person name="Fingerle V."/>
            <person name="Sing A."/>
            <person name="Castillo-Ramirez S."/>
            <person name="Margos G."/>
            <person name="Rudolf I."/>
        </authorList>
    </citation>
    <scope>NUCLEOTIDE SEQUENCE</scope>
    <source>
        <strain evidence="3">BR208</strain>
    </source>
</reference>
<feature type="coiled-coil region" evidence="1">
    <location>
        <begin position="92"/>
        <end position="146"/>
    </location>
</feature>
<keyword evidence="1" id="KW-0175">Coiled coil</keyword>
<name>A0A968KTK0_9SPIO</name>
<evidence type="ECO:0000313" key="3">
    <source>
        <dbReference type="EMBL" id="NIZ47760.1"/>
    </source>
</evidence>
<comment type="caution">
    <text evidence="3">The sequence shown here is derived from an EMBL/GenBank/DDBJ whole genome shotgun (WGS) entry which is preliminary data.</text>
</comment>
<dbReference type="AlphaFoldDB" id="A0A968KTK0"/>
<feature type="transmembrane region" description="Helical" evidence="2">
    <location>
        <begin position="53"/>
        <end position="78"/>
    </location>
</feature>
<evidence type="ECO:0000256" key="2">
    <source>
        <dbReference type="SAM" id="Phobius"/>
    </source>
</evidence>
<protein>
    <submittedName>
        <fullName evidence="3">Uncharacterized protein</fullName>
    </submittedName>
</protein>
<keyword evidence="2" id="KW-0472">Membrane</keyword>
<proteinExistence type="predicted"/>